<evidence type="ECO:0000313" key="3">
    <source>
        <dbReference type="Proteomes" id="UP001293593"/>
    </source>
</evidence>
<dbReference type="Proteomes" id="UP001293593">
    <property type="component" value="Unassembled WGS sequence"/>
</dbReference>
<gene>
    <name evidence="2" type="ORF">QN277_018836</name>
</gene>
<dbReference type="PANTHER" id="PTHR35218:SF9">
    <property type="entry name" value="ENDONUCLEASE_EXONUCLEASE_PHOSPHATASE DOMAIN-CONTAINING PROTEIN"/>
    <property type="match status" value="1"/>
</dbReference>
<sequence>MNYMIWNSRGIGARSFPALIRDLKNHYNLNFVAILETHCSKEDSARRADQLGFSHMELIDSEGYSGGIWCFWEPTISHVAVLEHHHQYMHLKITCVTGCSWILTVVYASPSNAGRRTLWSNLSRLTQTIQGAWLIGGDLNGAMLHSERRSSATFRTSYDCDLLSWVDMHDMRDVGFVGPKFTWKRGASEARLDRMLANEQWASTFPDASVAHLPFFKYDHRLLLLRLDMSVGSPRPNRPFRFITAWVLHEKFDEFVKKAWAQDISWPQNLSQFTHACSKWNKEVFKHTKGRKKHLFTTA</sequence>
<dbReference type="InterPro" id="IPR036691">
    <property type="entry name" value="Endo/exonu/phosph_ase_sf"/>
</dbReference>
<protein>
    <recommendedName>
        <fullName evidence="1">Endonuclease/exonuclease/phosphatase domain-containing protein</fullName>
    </recommendedName>
</protein>
<feature type="domain" description="Endonuclease/exonuclease/phosphatase" evidence="1">
    <location>
        <begin position="6"/>
        <end position="206"/>
    </location>
</feature>
<dbReference type="Pfam" id="PF03372">
    <property type="entry name" value="Exo_endo_phos"/>
    <property type="match status" value="1"/>
</dbReference>
<dbReference type="AlphaFoldDB" id="A0AAE1MUY2"/>
<dbReference type="EMBL" id="JAWXYG010000004">
    <property type="protein sequence ID" value="KAK4275816.1"/>
    <property type="molecule type" value="Genomic_DNA"/>
</dbReference>
<organism evidence="2 3">
    <name type="scientific">Acacia crassicarpa</name>
    <name type="common">northern wattle</name>
    <dbReference type="NCBI Taxonomy" id="499986"/>
    <lineage>
        <taxon>Eukaryota</taxon>
        <taxon>Viridiplantae</taxon>
        <taxon>Streptophyta</taxon>
        <taxon>Embryophyta</taxon>
        <taxon>Tracheophyta</taxon>
        <taxon>Spermatophyta</taxon>
        <taxon>Magnoliopsida</taxon>
        <taxon>eudicotyledons</taxon>
        <taxon>Gunneridae</taxon>
        <taxon>Pentapetalae</taxon>
        <taxon>rosids</taxon>
        <taxon>fabids</taxon>
        <taxon>Fabales</taxon>
        <taxon>Fabaceae</taxon>
        <taxon>Caesalpinioideae</taxon>
        <taxon>mimosoid clade</taxon>
        <taxon>Acacieae</taxon>
        <taxon>Acacia</taxon>
    </lineage>
</organism>
<evidence type="ECO:0000259" key="1">
    <source>
        <dbReference type="Pfam" id="PF03372"/>
    </source>
</evidence>
<dbReference type="PANTHER" id="PTHR35218">
    <property type="entry name" value="RNASE H DOMAIN-CONTAINING PROTEIN"/>
    <property type="match status" value="1"/>
</dbReference>
<evidence type="ECO:0000313" key="2">
    <source>
        <dbReference type="EMBL" id="KAK4275816.1"/>
    </source>
</evidence>
<proteinExistence type="predicted"/>
<name>A0AAE1MUY2_9FABA</name>
<comment type="caution">
    <text evidence="2">The sequence shown here is derived from an EMBL/GenBank/DDBJ whole genome shotgun (WGS) entry which is preliminary data.</text>
</comment>
<keyword evidence="3" id="KW-1185">Reference proteome</keyword>
<dbReference type="InterPro" id="IPR005135">
    <property type="entry name" value="Endo/exonuclease/phosphatase"/>
</dbReference>
<reference evidence="2" key="1">
    <citation type="submission" date="2023-10" db="EMBL/GenBank/DDBJ databases">
        <title>Chromosome-level genome of the transformable northern wattle, Acacia crassicarpa.</title>
        <authorList>
            <person name="Massaro I."/>
            <person name="Sinha N.R."/>
            <person name="Poethig S."/>
            <person name="Leichty A.R."/>
        </authorList>
    </citation>
    <scope>NUCLEOTIDE SEQUENCE</scope>
    <source>
        <strain evidence="2">Acra3RX</strain>
        <tissue evidence="2">Leaf</tissue>
    </source>
</reference>
<dbReference type="Gene3D" id="3.60.10.10">
    <property type="entry name" value="Endonuclease/exonuclease/phosphatase"/>
    <property type="match status" value="1"/>
</dbReference>
<dbReference type="SUPFAM" id="SSF56219">
    <property type="entry name" value="DNase I-like"/>
    <property type="match status" value="1"/>
</dbReference>
<dbReference type="GO" id="GO:0003824">
    <property type="term" value="F:catalytic activity"/>
    <property type="evidence" value="ECO:0007669"/>
    <property type="project" value="InterPro"/>
</dbReference>
<accession>A0AAE1MUY2</accession>